<dbReference type="Proteomes" id="UP001314229">
    <property type="component" value="Unassembled WGS sequence"/>
</dbReference>
<dbReference type="EMBL" id="CAWUFR010000826">
    <property type="protein sequence ID" value="CAK6981456.1"/>
    <property type="molecule type" value="Genomic_DNA"/>
</dbReference>
<gene>
    <name evidence="1" type="ORF">FSCOSCO3_A033528</name>
</gene>
<accession>A0AAV1QB30</accession>
<keyword evidence="2" id="KW-1185">Reference proteome</keyword>
<comment type="caution">
    <text evidence="1">The sequence shown here is derived from an EMBL/GenBank/DDBJ whole genome shotgun (WGS) entry which is preliminary data.</text>
</comment>
<evidence type="ECO:0000313" key="2">
    <source>
        <dbReference type="Proteomes" id="UP001314229"/>
    </source>
</evidence>
<sequence length="133" mass="15320">MQPDVALSQLDGLIHFMQKYRDTGCVSVKATATEIASDMDTEPVIKATRRVKRKRDENGNEYTPDPEQVSITDYFNVIVDQALTTLHTRFKQTQEFGNMFGFLFDLTKLCEMEETDLQRQCTRLSDAHPNLRI</sequence>
<protein>
    <submittedName>
        <fullName evidence="1">Zinc finger MYM-type protein 1-like</fullName>
    </submittedName>
</protein>
<proteinExistence type="predicted"/>
<name>A0AAV1QB30_SCOSC</name>
<organism evidence="1 2">
    <name type="scientific">Scomber scombrus</name>
    <name type="common">Atlantic mackerel</name>
    <name type="synonym">Scomber vernalis</name>
    <dbReference type="NCBI Taxonomy" id="13677"/>
    <lineage>
        <taxon>Eukaryota</taxon>
        <taxon>Metazoa</taxon>
        <taxon>Chordata</taxon>
        <taxon>Craniata</taxon>
        <taxon>Vertebrata</taxon>
        <taxon>Euteleostomi</taxon>
        <taxon>Actinopterygii</taxon>
        <taxon>Neopterygii</taxon>
        <taxon>Teleostei</taxon>
        <taxon>Neoteleostei</taxon>
        <taxon>Acanthomorphata</taxon>
        <taxon>Pelagiaria</taxon>
        <taxon>Scombriformes</taxon>
        <taxon>Scombridae</taxon>
        <taxon>Scomber</taxon>
    </lineage>
</organism>
<reference evidence="1 2" key="1">
    <citation type="submission" date="2024-01" db="EMBL/GenBank/DDBJ databases">
        <authorList>
            <person name="Alioto T."/>
            <person name="Alioto T."/>
            <person name="Gomez Garrido J."/>
        </authorList>
    </citation>
    <scope>NUCLEOTIDE SEQUENCE [LARGE SCALE GENOMIC DNA]</scope>
</reference>
<evidence type="ECO:0000313" key="1">
    <source>
        <dbReference type="EMBL" id="CAK6981456.1"/>
    </source>
</evidence>
<dbReference type="AlphaFoldDB" id="A0AAV1QB30"/>